<sequence length="472" mass="52180">MCKKAQKFKLYQMILVFGLFLFLLFGLSSKISASQLSGTKQISSIFPDTNMAKAVASDLGLSVDSEVSQEDLNKIVYFSHPDSDISSIEGFEYLNYVNDIRIYGNNISDLSPFSDWEHKGVWNGAGEDLTLFHLWLGGNPISDLTPLTSLKNMSIFQLILSDLPLKNDQIENLITLNSQWYIKSYTFGSNEIDDFSRLGGTWIGRLSGYNSIGNWGHKIDLGTKTLTKGESLSLTNTSKYFDGSTIPVKDVSDGGIVSSDQKTVTWNYENLQADKPASVNFTVYNIPDGRDGTSVTYTMHLKYTGGTITAKFVDEDNNTISSDETRNGLVGDQFTLEKKIVSGYTFKEVKDGAATSGTFSSDPQNITFIYKKNATTVTTESKTVNQTIHYQYADGTEAADTYTKSLTFTRTKYTDAVTGEVTYGDWSSDQNFEAVKSPVIDGYTPDQAEIAAQTVNSNSKDLTFTVKYTKDA</sequence>
<proteinExistence type="predicted"/>
<keyword evidence="1" id="KW-0677">Repeat</keyword>
<protein>
    <submittedName>
        <fullName evidence="5">MucBP domain-containing protein</fullName>
    </submittedName>
</protein>
<evidence type="ECO:0000256" key="1">
    <source>
        <dbReference type="ARBA" id="ARBA00022737"/>
    </source>
</evidence>
<evidence type="ECO:0000259" key="4">
    <source>
        <dbReference type="Pfam" id="PF17966"/>
    </source>
</evidence>
<dbReference type="Pfam" id="PF06458">
    <property type="entry name" value="MucBP"/>
    <property type="match status" value="1"/>
</dbReference>
<dbReference type="InterPro" id="IPR024634">
    <property type="entry name" value="Internalin_N"/>
</dbReference>
<dbReference type="Pfam" id="PF12354">
    <property type="entry name" value="Internalin_N"/>
    <property type="match status" value="1"/>
</dbReference>
<organism evidence="5 6">
    <name type="scientific">Fructobacillus papyrifericola</name>
    <dbReference type="NCBI Taxonomy" id="2713172"/>
    <lineage>
        <taxon>Bacteria</taxon>
        <taxon>Bacillati</taxon>
        <taxon>Bacillota</taxon>
        <taxon>Bacilli</taxon>
        <taxon>Lactobacillales</taxon>
        <taxon>Lactobacillaceae</taxon>
        <taxon>Fructobacillus</taxon>
    </lineage>
</organism>
<name>A0ABS5QUD4_9LACO</name>
<dbReference type="Gene3D" id="2.60.40.4300">
    <property type="match status" value="1"/>
</dbReference>
<dbReference type="EMBL" id="JAAMFJ010000005">
    <property type="protein sequence ID" value="MBS9336750.1"/>
    <property type="molecule type" value="Genomic_DNA"/>
</dbReference>
<comment type="caution">
    <text evidence="5">The sequence shown here is derived from an EMBL/GenBank/DDBJ whole genome shotgun (WGS) entry which is preliminary data.</text>
</comment>
<evidence type="ECO:0000259" key="3">
    <source>
        <dbReference type="Pfam" id="PF12354"/>
    </source>
</evidence>
<accession>A0ABS5QUD4</accession>
<evidence type="ECO:0000259" key="2">
    <source>
        <dbReference type="Pfam" id="PF06458"/>
    </source>
</evidence>
<dbReference type="PROSITE" id="PS51450">
    <property type="entry name" value="LRR"/>
    <property type="match status" value="1"/>
</dbReference>
<evidence type="ECO:0000313" key="5">
    <source>
        <dbReference type="EMBL" id="MBS9336750.1"/>
    </source>
</evidence>
<feature type="domain" description="Mub B2-like" evidence="4">
    <location>
        <begin position="376"/>
        <end position="471"/>
    </location>
</feature>
<reference evidence="5 6" key="1">
    <citation type="submission" date="2020-02" db="EMBL/GenBank/DDBJ databases">
        <title>Fructobacillus sp. isolated from paper mulberry of Taiwan.</title>
        <authorList>
            <person name="Lin S.-T."/>
        </authorList>
    </citation>
    <scope>NUCLEOTIDE SEQUENCE [LARGE SCALE GENOMIC DNA]</scope>
    <source>
        <strain evidence="5 6">M1-21</strain>
    </source>
</reference>
<dbReference type="Gene3D" id="3.10.20.320">
    <property type="entry name" value="Putative peptidoglycan bound protein (lpxtg motif)"/>
    <property type="match status" value="1"/>
</dbReference>
<dbReference type="RefSeq" id="WP_213793309.1">
    <property type="nucleotide sequence ID" value="NZ_JAAMFJ010000005.1"/>
</dbReference>
<dbReference type="SUPFAM" id="SSF52058">
    <property type="entry name" value="L domain-like"/>
    <property type="match status" value="1"/>
</dbReference>
<dbReference type="InterPro" id="IPR032675">
    <property type="entry name" value="LRR_dom_sf"/>
</dbReference>
<dbReference type="Gene3D" id="1.10.8.390">
    <property type="entry name" value="Internalin N-terminal Cap domain-like"/>
    <property type="match status" value="1"/>
</dbReference>
<dbReference type="Pfam" id="PF17966">
    <property type="entry name" value="Muc_B2"/>
    <property type="match status" value="1"/>
</dbReference>
<gene>
    <name evidence="5" type="ORF">G6R28_05850</name>
</gene>
<dbReference type="InterPro" id="IPR001611">
    <property type="entry name" value="Leu-rich_rpt"/>
</dbReference>
<feature type="domain" description="Internalin N-terminal" evidence="3">
    <location>
        <begin position="42"/>
        <end position="73"/>
    </location>
</feature>
<dbReference type="InterPro" id="IPR009459">
    <property type="entry name" value="MucBP_dom"/>
</dbReference>
<dbReference type="Gene3D" id="3.80.10.10">
    <property type="entry name" value="Ribonuclease Inhibitor"/>
    <property type="match status" value="1"/>
</dbReference>
<dbReference type="InterPro" id="IPR041495">
    <property type="entry name" value="Mub_B2"/>
</dbReference>
<feature type="domain" description="MucBP" evidence="2">
    <location>
        <begin position="307"/>
        <end position="371"/>
    </location>
</feature>
<keyword evidence="6" id="KW-1185">Reference proteome</keyword>
<dbReference type="Proteomes" id="UP000735205">
    <property type="component" value="Unassembled WGS sequence"/>
</dbReference>
<evidence type="ECO:0000313" key="6">
    <source>
        <dbReference type="Proteomes" id="UP000735205"/>
    </source>
</evidence>
<feature type="non-terminal residue" evidence="5">
    <location>
        <position position="472"/>
    </location>
</feature>